<name>A0A161W7R4_COLIC</name>
<proteinExistence type="predicted"/>
<evidence type="ECO:0000256" key="2">
    <source>
        <dbReference type="SAM" id="Phobius"/>
    </source>
</evidence>
<keyword evidence="2" id="KW-0472">Membrane</keyword>
<sequence length="161" mass="17215">MESSLSNSVATTKLGQPTGVANDVTKRGGPNSSPQSPPALLKSIYVGSIILALITPLIGTGIAPLPTRQPHHPPRNVPASPLRVSLDRRSLLLGISPLLRLLVKTFLSTTSTIPSSSASFASTTSIYSLRCRGVKPLWLTTLRLYRVKAEQQLRLNSAKPL</sequence>
<accession>A0A161W7R4</accession>
<keyword evidence="2" id="KW-0812">Transmembrane</keyword>
<comment type="caution">
    <text evidence="3">The sequence shown here is derived from an EMBL/GenBank/DDBJ whole genome shotgun (WGS) entry which is preliminary data.</text>
</comment>
<feature type="region of interest" description="Disordered" evidence="1">
    <location>
        <begin position="1"/>
        <end position="37"/>
    </location>
</feature>
<dbReference type="Proteomes" id="UP000076584">
    <property type="component" value="Unassembled WGS sequence"/>
</dbReference>
<evidence type="ECO:0000313" key="4">
    <source>
        <dbReference type="Proteomes" id="UP000076584"/>
    </source>
</evidence>
<organism evidence="3 4">
    <name type="scientific">Colletotrichum incanum</name>
    <name type="common">Soybean anthracnose fungus</name>
    <dbReference type="NCBI Taxonomy" id="1573173"/>
    <lineage>
        <taxon>Eukaryota</taxon>
        <taxon>Fungi</taxon>
        <taxon>Dikarya</taxon>
        <taxon>Ascomycota</taxon>
        <taxon>Pezizomycotina</taxon>
        <taxon>Sordariomycetes</taxon>
        <taxon>Hypocreomycetidae</taxon>
        <taxon>Glomerellales</taxon>
        <taxon>Glomerellaceae</taxon>
        <taxon>Colletotrichum</taxon>
        <taxon>Colletotrichum spaethianum species complex</taxon>
    </lineage>
</organism>
<protein>
    <submittedName>
        <fullName evidence="3">Uncharacterized protein</fullName>
    </submittedName>
</protein>
<feature type="transmembrane region" description="Helical" evidence="2">
    <location>
        <begin position="44"/>
        <end position="65"/>
    </location>
</feature>
<keyword evidence="2" id="KW-1133">Transmembrane helix</keyword>
<reference evidence="3 4" key="1">
    <citation type="submission" date="2015-06" db="EMBL/GenBank/DDBJ databases">
        <title>Survival trade-offs in plant roots during colonization by closely related pathogenic and mutualistic fungi.</title>
        <authorList>
            <person name="Hacquard S."/>
            <person name="Kracher B."/>
            <person name="Hiruma K."/>
            <person name="Weinman A."/>
            <person name="Muench P."/>
            <person name="Garrido Oter R."/>
            <person name="Ver Loren van Themaat E."/>
            <person name="Dallerey J.-F."/>
            <person name="Damm U."/>
            <person name="Henrissat B."/>
            <person name="Lespinet O."/>
            <person name="Thon M."/>
            <person name="Kemen E."/>
            <person name="McHardy A.C."/>
            <person name="Schulze-Lefert P."/>
            <person name="O'Connell R.J."/>
        </authorList>
    </citation>
    <scope>NUCLEOTIDE SEQUENCE [LARGE SCALE GENOMIC DNA]</scope>
    <source>
        <strain evidence="3 4">MAFF 238704</strain>
    </source>
</reference>
<dbReference type="EMBL" id="LFIW01002010">
    <property type="protein sequence ID" value="KZL79978.1"/>
    <property type="molecule type" value="Genomic_DNA"/>
</dbReference>
<gene>
    <name evidence="3" type="ORF">CI238_09674</name>
</gene>
<evidence type="ECO:0000256" key="1">
    <source>
        <dbReference type="SAM" id="MobiDB-lite"/>
    </source>
</evidence>
<keyword evidence="4" id="KW-1185">Reference proteome</keyword>
<evidence type="ECO:0000313" key="3">
    <source>
        <dbReference type="EMBL" id="KZL79978.1"/>
    </source>
</evidence>
<feature type="compositionally biased region" description="Polar residues" evidence="1">
    <location>
        <begin position="1"/>
        <end position="15"/>
    </location>
</feature>
<dbReference type="AlphaFoldDB" id="A0A161W7R4"/>